<dbReference type="SUPFAM" id="SSF52833">
    <property type="entry name" value="Thioredoxin-like"/>
    <property type="match status" value="1"/>
</dbReference>
<dbReference type="Pfam" id="PF13417">
    <property type="entry name" value="GST_N_3"/>
    <property type="match status" value="1"/>
</dbReference>
<dbReference type="GO" id="GO:0016740">
    <property type="term" value="F:transferase activity"/>
    <property type="evidence" value="ECO:0007669"/>
    <property type="project" value="UniProtKB-KW"/>
</dbReference>
<evidence type="ECO:0000313" key="4">
    <source>
        <dbReference type="Proteomes" id="UP000502706"/>
    </source>
</evidence>
<dbReference type="InterPro" id="IPR004046">
    <property type="entry name" value="GST_C"/>
</dbReference>
<feature type="domain" description="GST C-terminal" evidence="2">
    <location>
        <begin position="66"/>
        <end position="180"/>
    </location>
</feature>
<evidence type="ECO:0000313" key="3">
    <source>
        <dbReference type="EMBL" id="QIN77800.1"/>
    </source>
</evidence>
<dbReference type="RefSeq" id="WP_166395479.1">
    <property type="nucleotide sequence ID" value="NZ_CP045121.1"/>
</dbReference>
<name>A0A6G8PTP3_9ACTN</name>
<dbReference type="AlphaFoldDB" id="A0A6G8PTP3"/>
<dbReference type="SFLD" id="SFLDG00358">
    <property type="entry name" value="Main_(cytGST)"/>
    <property type="match status" value="1"/>
</dbReference>
<dbReference type="Proteomes" id="UP000502706">
    <property type="component" value="Chromosome"/>
</dbReference>
<dbReference type="PROSITE" id="PS50405">
    <property type="entry name" value="GST_CTER"/>
    <property type="match status" value="1"/>
</dbReference>
<proteinExistence type="predicted"/>
<dbReference type="InterPro" id="IPR036282">
    <property type="entry name" value="Glutathione-S-Trfase_C_sf"/>
</dbReference>
<keyword evidence="3" id="KW-0808">Transferase</keyword>
<keyword evidence="4" id="KW-1185">Reference proteome</keyword>
<dbReference type="CDD" id="cd00299">
    <property type="entry name" value="GST_C_family"/>
    <property type="match status" value="1"/>
</dbReference>
<gene>
    <name evidence="3" type="ORF">GBA65_03900</name>
</gene>
<dbReference type="SUPFAM" id="SSF47616">
    <property type="entry name" value="GST C-terminal domain-like"/>
    <property type="match status" value="1"/>
</dbReference>
<dbReference type="PROSITE" id="PS50404">
    <property type="entry name" value="GST_NTER"/>
    <property type="match status" value="1"/>
</dbReference>
<sequence length="180" mass="20365">MVLHEKGTDFEAREVDLQNKSEEFLEASPTGKVPVILVDGDSLYESNVVNQYLDEVFEEPRLLPEDPKTRAYARIWMAQADDNFYPQVFISTMGRERGFSEERISAAKEGLRGTLSRLEERLAGREYLADVFSLADIAHAGNFVRLRELDEAGDLSLADYPNVAAWMERVEGRRSFKAAG</sequence>
<dbReference type="InterPro" id="IPR050983">
    <property type="entry name" value="GST_Omega/HSP26"/>
</dbReference>
<dbReference type="SFLD" id="SFLDS00019">
    <property type="entry name" value="Glutathione_Transferase_(cytos"/>
    <property type="match status" value="1"/>
</dbReference>
<evidence type="ECO:0000259" key="1">
    <source>
        <dbReference type="PROSITE" id="PS50404"/>
    </source>
</evidence>
<dbReference type="InterPro" id="IPR004045">
    <property type="entry name" value="Glutathione_S-Trfase_N"/>
</dbReference>
<dbReference type="Pfam" id="PF00043">
    <property type="entry name" value="GST_C"/>
    <property type="match status" value="1"/>
</dbReference>
<dbReference type="PANTHER" id="PTHR43968:SF6">
    <property type="entry name" value="GLUTATHIONE S-TRANSFERASE OMEGA"/>
    <property type="match status" value="1"/>
</dbReference>
<dbReference type="InterPro" id="IPR010987">
    <property type="entry name" value="Glutathione-S-Trfase_C-like"/>
</dbReference>
<dbReference type="InterPro" id="IPR040079">
    <property type="entry name" value="Glutathione_S-Trfase"/>
</dbReference>
<feature type="domain" description="GST N-terminal" evidence="1">
    <location>
        <begin position="1"/>
        <end position="61"/>
    </location>
</feature>
<evidence type="ECO:0000259" key="2">
    <source>
        <dbReference type="PROSITE" id="PS50405"/>
    </source>
</evidence>
<dbReference type="Gene3D" id="1.20.1050.10">
    <property type="match status" value="1"/>
</dbReference>
<dbReference type="EMBL" id="CP045121">
    <property type="protein sequence ID" value="QIN77800.1"/>
    <property type="molecule type" value="Genomic_DNA"/>
</dbReference>
<accession>A0A6G8PTP3</accession>
<dbReference type="InterPro" id="IPR036249">
    <property type="entry name" value="Thioredoxin-like_sf"/>
</dbReference>
<organism evidence="3 4">
    <name type="scientific">Rubrobacter marinus</name>
    <dbReference type="NCBI Taxonomy" id="2653852"/>
    <lineage>
        <taxon>Bacteria</taxon>
        <taxon>Bacillati</taxon>
        <taxon>Actinomycetota</taxon>
        <taxon>Rubrobacteria</taxon>
        <taxon>Rubrobacterales</taxon>
        <taxon>Rubrobacteraceae</taxon>
        <taxon>Rubrobacter</taxon>
    </lineage>
</organism>
<dbReference type="Gene3D" id="3.40.30.10">
    <property type="entry name" value="Glutaredoxin"/>
    <property type="match status" value="1"/>
</dbReference>
<reference evidence="3 4" key="1">
    <citation type="submission" date="2019-10" db="EMBL/GenBank/DDBJ databases">
        <title>Rubrobacter sp nov SCSIO 52915 isolated from a deep-sea sediment in the South China Sea.</title>
        <authorList>
            <person name="Chen R.W."/>
        </authorList>
    </citation>
    <scope>NUCLEOTIDE SEQUENCE [LARGE SCALE GENOMIC DNA]</scope>
    <source>
        <strain evidence="3 4">SCSIO 52915</strain>
    </source>
</reference>
<dbReference type="PANTHER" id="PTHR43968">
    <property type="match status" value="1"/>
</dbReference>
<dbReference type="GO" id="GO:0005737">
    <property type="term" value="C:cytoplasm"/>
    <property type="evidence" value="ECO:0007669"/>
    <property type="project" value="TreeGrafter"/>
</dbReference>
<protein>
    <submittedName>
        <fullName evidence="3">Glutathione S-transferase family protein</fullName>
    </submittedName>
</protein>
<dbReference type="KEGG" id="rmar:GBA65_03900"/>